<feature type="domain" description="Nitrite/Sulfite reductase ferredoxin-like" evidence="8">
    <location>
        <begin position="319"/>
        <end position="384"/>
    </location>
</feature>
<dbReference type="GO" id="GO:0051539">
    <property type="term" value="F:4 iron, 4 sulfur cluster binding"/>
    <property type="evidence" value="ECO:0007669"/>
    <property type="project" value="UniProtKB-KW"/>
</dbReference>
<dbReference type="InterPro" id="IPR006066">
    <property type="entry name" value="NO2/SO3_Rdtase_FeS/sirohaem_BS"/>
</dbReference>
<keyword evidence="2" id="KW-0349">Heme</keyword>
<keyword evidence="10" id="KW-1185">Reference proteome</keyword>
<name>A0A150X979_9BACT</name>
<evidence type="ECO:0000256" key="5">
    <source>
        <dbReference type="ARBA" id="ARBA00023004"/>
    </source>
</evidence>
<evidence type="ECO:0000313" key="9">
    <source>
        <dbReference type="EMBL" id="KYG75212.1"/>
    </source>
</evidence>
<keyword evidence="6" id="KW-0411">Iron-sulfur</keyword>
<evidence type="ECO:0000259" key="8">
    <source>
        <dbReference type="Pfam" id="PF03460"/>
    </source>
</evidence>
<dbReference type="STRING" id="333140.AWW68_10420"/>
<dbReference type="InterPro" id="IPR051329">
    <property type="entry name" value="NIR_SIR_4Fe-4S"/>
</dbReference>
<protein>
    <submittedName>
        <fullName evidence="9">Nitrite reductase</fullName>
    </submittedName>
</protein>
<dbReference type="RefSeq" id="WP_068221079.1">
    <property type="nucleotide sequence ID" value="NZ_LRPC01000023.1"/>
</dbReference>
<reference evidence="9 10" key="1">
    <citation type="submission" date="2016-01" db="EMBL/GenBank/DDBJ databases">
        <title>Genome sequencing of Roseivirga spongicola UST030701-084.</title>
        <authorList>
            <person name="Selvaratnam C."/>
            <person name="Thevarajoo S."/>
            <person name="Goh K.M."/>
            <person name="Ee R."/>
            <person name="Chan K.-G."/>
            <person name="Chong C.S."/>
        </authorList>
    </citation>
    <scope>NUCLEOTIDE SEQUENCE [LARGE SCALE GENOMIC DNA]</scope>
    <source>
        <strain evidence="9 10">UST030701-084</strain>
    </source>
</reference>
<dbReference type="GO" id="GO:0046872">
    <property type="term" value="F:metal ion binding"/>
    <property type="evidence" value="ECO:0007669"/>
    <property type="project" value="UniProtKB-KW"/>
</dbReference>
<organism evidence="9 10">
    <name type="scientific">Roseivirga spongicola</name>
    <dbReference type="NCBI Taxonomy" id="333140"/>
    <lineage>
        <taxon>Bacteria</taxon>
        <taxon>Pseudomonadati</taxon>
        <taxon>Bacteroidota</taxon>
        <taxon>Cytophagia</taxon>
        <taxon>Cytophagales</taxon>
        <taxon>Roseivirgaceae</taxon>
        <taxon>Roseivirga</taxon>
    </lineage>
</organism>
<dbReference type="InterPro" id="IPR006067">
    <property type="entry name" value="NO2/SO3_Rdtase_4Fe4S_dom"/>
</dbReference>
<feature type="domain" description="Nitrite/sulphite reductase 4Fe-4S" evidence="7">
    <location>
        <begin position="122"/>
        <end position="273"/>
    </location>
</feature>
<dbReference type="InterPro" id="IPR045854">
    <property type="entry name" value="NO2/SO3_Rdtase_4Fe4S_sf"/>
</dbReference>
<keyword evidence="4" id="KW-0560">Oxidoreductase</keyword>
<dbReference type="GO" id="GO:0016491">
    <property type="term" value="F:oxidoreductase activity"/>
    <property type="evidence" value="ECO:0007669"/>
    <property type="project" value="UniProtKB-KW"/>
</dbReference>
<dbReference type="Pfam" id="PF01077">
    <property type="entry name" value="NIR_SIR"/>
    <property type="match status" value="2"/>
</dbReference>
<evidence type="ECO:0000256" key="2">
    <source>
        <dbReference type="ARBA" id="ARBA00022617"/>
    </source>
</evidence>
<dbReference type="Gene3D" id="3.90.480.10">
    <property type="entry name" value="Sulfite Reductase Hemoprotein,Domain 2"/>
    <property type="match status" value="1"/>
</dbReference>
<evidence type="ECO:0000256" key="4">
    <source>
        <dbReference type="ARBA" id="ARBA00023002"/>
    </source>
</evidence>
<dbReference type="InterPro" id="IPR005117">
    <property type="entry name" value="NiRdtase/SiRdtase_haem-b_fer"/>
</dbReference>
<evidence type="ECO:0000313" key="10">
    <source>
        <dbReference type="Proteomes" id="UP000075606"/>
    </source>
</evidence>
<dbReference type="SUPFAM" id="SSF55124">
    <property type="entry name" value="Nitrite/Sulfite reductase N-terminal domain-like"/>
    <property type="match status" value="2"/>
</dbReference>
<dbReference type="SUPFAM" id="SSF56014">
    <property type="entry name" value="Nitrite and sulphite reductase 4Fe-4S domain-like"/>
    <property type="match status" value="2"/>
</dbReference>
<dbReference type="AlphaFoldDB" id="A0A150X979"/>
<gene>
    <name evidence="9" type="ORF">AWW68_10420</name>
</gene>
<accession>A0A150X979</accession>
<keyword evidence="3" id="KW-0479">Metal-binding</keyword>
<dbReference type="GO" id="GO:0020037">
    <property type="term" value="F:heme binding"/>
    <property type="evidence" value="ECO:0007669"/>
    <property type="project" value="InterPro"/>
</dbReference>
<comment type="caution">
    <text evidence="9">The sequence shown here is derived from an EMBL/GenBank/DDBJ whole genome shotgun (WGS) entry which is preliminary data.</text>
</comment>
<feature type="domain" description="Nitrite/Sulfite reductase ferredoxin-like" evidence="8">
    <location>
        <begin position="47"/>
        <end position="113"/>
    </location>
</feature>
<dbReference type="Proteomes" id="UP000075606">
    <property type="component" value="Unassembled WGS sequence"/>
</dbReference>
<evidence type="ECO:0000256" key="3">
    <source>
        <dbReference type="ARBA" id="ARBA00022723"/>
    </source>
</evidence>
<dbReference type="PANTHER" id="PTHR32439:SF9">
    <property type="entry name" value="BLR3264 PROTEIN"/>
    <property type="match status" value="1"/>
</dbReference>
<evidence type="ECO:0000256" key="1">
    <source>
        <dbReference type="ARBA" id="ARBA00022485"/>
    </source>
</evidence>
<dbReference type="OrthoDB" id="9803707at2"/>
<sequence>MSLTYKKNISAAAKKDILELEKRIEKFNQGEIAEDKFKLYRLTRGVYGQRQTGVQMIRIKLPYGKVTPQQLITIANVSDKYATGNLHLTTRQDIQLHFVKLADSPALWAELEESDVTLREACGNTVRNVTASPDAGVNPNEPFDVTPYAHALTHFFLRNPICQDMGRKMKIAFTADESDTAMTYFHDIGFIPKIENGTKGFKIVVGGGLGAVAMTAQTAHEFLPAEEIIPFSEALIRVFDRYGERANRNKARLKFLLKNIGLEKLMELINEERKSLKATATNFDLSLTEANIPEIKAIPETQIEDWNAFENWKRTNTFEQKQQGYYGIWIRVPLGDIDSSRARKLAALVQEFAGDDIRVTANQGLLIKYVRPDLLPFFYQSLTELNLAKPGFNSTHDVTSCPGSDTCNLAVTNSTGLATALENLLATDFKHLIDESNIKIKISGCMNACGQHMAANIGFHGSSIKHKGLVIPAMQVVIGGGVSPNGEGFMAEKVIKLPTKRIPTALSLLLNAFETNADWGEYFNDFYQRLGKRHFYHLLKPLAELETLDQAEYIDWGKEEKFIPEIGVGECASVMLDVIGTIIDEAQERLEWAEAGLKEAAHADAIYNSYSAFVIGAKALLLSEDVKCNTQIGILESFEEVFGTNARFTFAEGFKAYVLRIQQHEPSNEFAQEYFNQSTEFLRTVRNYRGEQLAAQGEDKVVISDFYKA</sequence>
<feature type="domain" description="Nitrite/sulphite reductase 4Fe-4S" evidence="7">
    <location>
        <begin position="395"/>
        <end position="536"/>
    </location>
</feature>
<keyword evidence="5" id="KW-0408">Iron</keyword>
<dbReference type="PRINTS" id="PR00397">
    <property type="entry name" value="SIROHAEM"/>
</dbReference>
<evidence type="ECO:0000256" key="6">
    <source>
        <dbReference type="ARBA" id="ARBA00023014"/>
    </source>
</evidence>
<proteinExistence type="predicted"/>
<dbReference type="PANTHER" id="PTHR32439">
    <property type="entry name" value="FERREDOXIN--NITRITE REDUCTASE, CHLOROPLASTIC"/>
    <property type="match status" value="1"/>
</dbReference>
<evidence type="ECO:0000259" key="7">
    <source>
        <dbReference type="Pfam" id="PF01077"/>
    </source>
</evidence>
<keyword evidence="1" id="KW-0004">4Fe-4S</keyword>
<dbReference type="Gene3D" id="3.30.413.10">
    <property type="entry name" value="Sulfite Reductase Hemoprotein, domain 1"/>
    <property type="match status" value="2"/>
</dbReference>
<dbReference type="InterPro" id="IPR036136">
    <property type="entry name" value="Nit/Sulf_reduc_fer-like_dom_sf"/>
</dbReference>
<dbReference type="Pfam" id="PF03460">
    <property type="entry name" value="NIR_SIR_ferr"/>
    <property type="match status" value="2"/>
</dbReference>
<dbReference type="EMBL" id="LRPC01000023">
    <property type="protein sequence ID" value="KYG75212.1"/>
    <property type="molecule type" value="Genomic_DNA"/>
</dbReference>